<gene>
    <name evidence="3" type="ORF">ABQJ56_15500</name>
</gene>
<feature type="domain" description="Lipid/polyisoprenoid-binding YceI-like" evidence="2">
    <location>
        <begin position="25"/>
        <end position="183"/>
    </location>
</feature>
<dbReference type="InterPro" id="IPR036761">
    <property type="entry name" value="TTHA0802/YceI-like_sf"/>
</dbReference>
<dbReference type="SUPFAM" id="SSF101874">
    <property type="entry name" value="YceI-like"/>
    <property type="match status" value="1"/>
</dbReference>
<dbReference type="Proteomes" id="UP001556170">
    <property type="component" value="Unassembled WGS sequence"/>
</dbReference>
<comment type="caution">
    <text evidence="3">The sequence shown here is derived from an EMBL/GenBank/DDBJ whole genome shotgun (WGS) entry which is preliminary data.</text>
</comment>
<dbReference type="SMART" id="SM00867">
    <property type="entry name" value="YceI"/>
    <property type="match status" value="1"/>
</dbReference>
<name>A0ABV3QTR9_9GAMM</name>
<dbReference type="PANTHER" id="PTHR34406">
    <property type="entry name" value="PROTEIN YCEI"/>
    <property type="match status" value="1"/>
</dbReference>
<dbReference type="PANTHER" id="PTHR34406:SF1">
    <property type="entry name" value="PROTEIN YCEI"/>
    <property type="match status" value="1"/>
</dbReference>
<evidence type="ECO:0000313" key="3">
    <source>
        <dbReference type="EMBL" id="MEW9625633.1"/>
    </source>
</evidence>
<organism evidence="3 4">
    <name type="scientific">Rhodanobacter geophilus</name>
    <dbReference type="NCBI Taxonomy" id="3162488"/>
    <lineage>
        <taxon>Bacteria</taxon>
        <taxon>Pseudomonadati</taxon>
        <taxon>Pseudomonadota</taxon>
        <taxon>Gammaproteobacteria</taxon>
        <taxon>Lysobacterales</taxon>
        <taxon>Rhodanobacteraceae</taxon>
        <taxon>Rhodanobacter</taxon>
    </lineage>
</organism>
<dbReference type="Pfam" id="PF04264">
    <property type="entry name" value="YceI"/>
    <property type="match status" value="1"/>
</dbReference>
<dbReference type="InterPro" id="IPR007372">
    <property type="entry name" value="Lipid/polyisoprenoid-bd_YceI"/>
</dbReference>
<feature type="chain" id="PRO_5045532746" evidence="1">
    <location>
        <begin position="24"/>
        <end position="185"/>
    </location>
</feature>
<accession>A0ABV3QTR9</accession>
<dbReference type="Gene3D" id="2.40.128.110">
    <property type="entry name" value="Lipid/polyisoprenoid-binding, YceI-like"/>
    <property type="match status" value="1"/>
</dbReference>
<evidence type="ECO:0000256" key="1">
    <source>
        <dbReference type="SAM" id="SignalP"/>
    </source>
</evidence>
<evidence type="ECO:0000313" key="4">
    <source>
        <dbReference type="Proteomes" id="UP001556170"/>
    </source>
</evidence>
<feature type="signal peptide" evidence="1">
    <location>
        <begin position="1"/>
        <end position="23"/>
    </location>
</feature>
<dbReference type="RefSeq" id="WP_367845921.1">
    <property type="nucleotide sequence ID" value="NZ_JBFOHL010000016.1"/>
</dbReference>
<protein>
    <submittedName>
        <fullName evidence="3">YceI family protein</fullName>
    </submittedName>
</protein>
<evidence type="ECO:0000259" key="2">
    <source>
        <dbReference type="SMART" id="SM00867"/>
    </source>
</evidence>
<dbReference type="EMBL" id="JBFOHL010000016">
    <property type="protein sequence ID" value="MEW9625633.1"/>
    <property type="molecule type" value="Genomic_DNA"/>
</dbReference>
<keyword evidence="1" id="KW-0732">Signal</keyword>
<sequence>MKKIRHLAAAALLALALPAAALAADYAVQPASTLGFTGTFQGASFDGGFRQWHATISYDPARLAQSKFDVSVNMASVAVSDKDQQGALPGKDFFDVAQYPTAHFVTTGFRNVGGKVVADGKLTLRGVTRPMSLAVDFKPQGKNATLDVDGTLKRLDFGVGGGDYADTSVIGADVKVHSHLVLVAK</sequence>
<reference evidence="3 4" key="1">
    <citation type="submission" date="2024-06" db="EMBL/GenBank/DDBJ databases">
        <authorList>
            <person name="Woo H."/>
        </authorList>
    </citation>
    <scope>NUCLEOTIDE SEQUENCE [LARGE SCALE GENOMIC DNA]</scope>
    <source>
        <strain evidence="3 4">S2-g</strain>
    </source>
</reference>
<proteinExistence type="predicted"/>
<keyword evidence="4" id="KW-1185">Reference proteome</keyword>